<dbReference type="EMBL" id="QKYT01000163">
    <property type="protein sequence ID" value="RIA91060.1"/>
    <property type="molecule type" value="Genomic_DNA"/>
</dbReference>
<evidence type="ECO:0000259" key="2">
    <source>
        <dbReference type="PROSITE" id="PS50908"/>
    </source>
</evidence>
<sequence length="240" mass="27927">MDHKEEQEQELEVLKSIYPDEFEEISEGEFRIRLEPEEQDSAAPLTLALHIKFTPTYPEEIPEISIETLDGSIEIDEHEKLYSELMNVAQDSLGMAMVFTLTSLLKDLLTSFVTERKDQRKKEEEDKIRKEIEAEQAKFQGTKVTVASFLEWKENYDKELEEKEKSTKSLATIKKDEAKKLKLTGRQLFEQDESLAKSDMTYLEEGDVTVDVSLFEREEDMSEEEEEDNSVIDLVRNIND</sequence>
<comment type="caution">
    <text evidence="3">The sequence shown here is derived from an EMBL/GenBank/DDBJ whole genome shotgun (WGS) entry which is preliminary data.</text>
</comment>
<dbReference type="Pfam" id="PF16543">
    <property type="entry name" value="DFRP_C"/>
    <property type="match status" value="1"/>
</dbReference>
<reference evidence="3 4" key="1">
    <citation type="submission" date="2018-06" db="EMBL/GenBank/DDBJ databases">
        <title>Comparative genomics reveals the genomic features of Rhizophagus irregularis, R. cerebriforme, R. diaphanum and Gigaspora rosea, and their symbiotic lifestyle signature.</title>
        <authorList>
            <person name="Morin E."/>
            <person name="San Clemente H."/>
            <person name="Chen E.C.H."/>
            <person name="De La Providencia I."/>
            <person name="Hainaut M."/>
            <person name="Kuo A."/>
            <person name="Kohler A."/>
            <person name="Murat C."/>
            <person name="Tang N."/>
            <person name="Roy S."/>
            <person name="Loubradou J."/>
            <person name="Henrissat B."/>
            <person name="Grigoriev I.V."/>
            <person name="Corradi N."/>
            <person name="Roux C."/>
            <person name="Martin F.M."/>
        </authorList>
    </citation>
    <scope>NUCLEOTIDE SEQUENCE [LARGE SCALE GENOMIC DNA]</scope>
    <source>
        <strain evidence="3 4">DAOM 227022</strain>
    </source>
</reference>
<dbReference type="Proteomes" id="UP000265703">
    <property type="component" value="Unassembled WGS sequence"/>
</dbReference>
<proteinExistence type="predicted"/>
<dbReference type="SMART" id="SM00591">
    <property type="entry name" value="RWD"/>
    <property type="match status" value="1"/>
</dbReference>
<evidence type="ECO:0000313" key="3">
    <source>
        <dbReference type="EMBL" id="RIA91060.1"/>
    </source>
</evidence>
<dbReference type="Gene3D" id="3.10.110.10">
    <property type="entry name" value="Ubiquitin Conjugating Enzyme"/>
    <property type="match status" value="1"/>
</dbReference>
<feature type="region of interest" description="Disordered" evidence="1">
    <location>
        <begin position="217"/>
        <end position="240"/>
    </location>
</feature>
<dbReference type="AlphaFoldDB" id="A0A397SXX8"/>
<dbReference type="CDD" id="cd23823">
    <property type="entry name" value="RWD_GCN2"/>
    <property type="match status" value="1"/>
</dbReference>
<dbReference type="PANTHER" id="PTHR12292">
    <property type="entry name" value="RWD DOMAIN-CONTAINING PROTEIN"/>
    <property type="match status" value="1"/>
</dbReference>
<dbReference type="SUPFAM" id="SSF54495">
    <property type="entry name" value="UBC-like"/>
    <property type="match status" value="1"/>
</dbReference>
<feature type="compositionally biased region" description="Acidic residues" evidence="1">
    <location>
        <begin position="217"/>
        <end position="230"/>
    </location>
</feature>
<dbReference type="OrthoDB" id="277175at2759"/>
<dbReference type="PROSITE" id="PS50908">
    <property type="entry name" value="RWD"/>
    <property type="match status" value="1"/>
</dbReference>
<evidence type="ECO:0000313" key="4">
    <source>
        <dbReference type="Proteomes" id="UP000265703"/>
    </source>
</evidence>
<keyword evidence="4" id="KW-1185">Reference proteome</keyword>
<organism evidence="3 4">
    <name type="scientific">Glomus cerebriforme</name>
    <dbReference type="NCBI Taxonomy" id="658196"/>
    <lineage>
        <taxon>Eukaryota</taxon>
        <taxon>Fungi</taxon>
        <taxon>Fungi incertae sedis</taxon>
        <taxon>Mucoromycota</taxon>
        <taxon>Glomeromycotina</taxon>
        <taxon>Glomeromycetes</taxon>
        <taxon>Glomerales</taxon>
        <taxon>Glomeraceae</taxon>
        <taxon>Glomus</taxon>
    </lineage>
</organism>
<dbReference type="InterPro" id="IPR016135">
    <property type="entry name" value="UBQ-conjugating_enzyme/RWD"/>
</dbReference>
<name>A0A397SXX8_9GLOM</name>
<dbReference type="GO" id="GO:0033554">
    <property type="term" value="P:cellular response to stress"/>
    <property type="evidence" value="ECO:0007669"/>
    <property type="project" value="UniProtKB-ARBA"/>
</dbReference>
<dbReference type="GO" id="GO:0009893">
    <property type="term" value="P:positive regulation of metabolic process"/>
    <property type="evidence" value="ECO:0007669"/>
    <property type="project" value="UniProtKB-ARBA"/>
</dbReference>
<gene>
    <name evidence="3" type="ORF">C1645_133393</name>
</gene>
<feature type="domain" description="RWD" evidence="2">
    <location>
        <begin position="9"/>
        <end position="112"/>
    </location>
</feature>
<dbReference type="InterPro" id="IPR032378">
    <property type="entry name" value="ZC3H15/TMA46_C"/>
</dbReference>
<dbReference type="GO" id="GO:0010468">
    <property type="term" value="P:regulation of gene expression"/>
    <property type="evidence" value="ECO:0007669"/>
    <property type="project" value="UniProtKB-ARBA"/>
</dbReference>
<protein>
    <submittedName>
        <fullName evidence="3">RWD domain-containing protein</fullName>
    </submittedName>
</protein>
<accession>A0A397SXX8</accession>
<dbReference type="InterPro" id="IPR040213">
    <property type="entry name" value="GIR2-like"/>
</dbReference>
<dbReference type="STRING" id="658196.A0A397SXX8"/>
<dbReference type="GO" id="GO:0051246">
    <property type="term" value="P:regulation of protein metabolic process"/>
    <property type="evidence" value="ECO:0007669"/>
    <property type="project" value="UniProtKB-ARBA"/>
</dbReference>
<dbReference type="InterPro" id="IPR006575">
    <property type="entry name" value="RWD_dom"/>
</dbReference>
<evidence type="ECO:0000256" key="1">
    <source>
        <dbReference type="SAM" id="MobiDB-lite"/>
    </source>
</evidence>
<dbReference type="FunFam" id="3.10.110.10:FF:000050">
    <property type="entry name" value="eIF-2-alpha kinase GCN2"/>
    <property type="match status" value="1"/>
</dbReference>
<dbReference type="Gene3D" id="6.20.400.10">
    <property type="match status" value="1"/>
</dbReference>
<dbReference type="Pfam" id="PF05773">
    <property type="entry name" value="RWD"/>
    <property type="match status" value="1"/>
</dbReference>